<proteinExistence type="predicted"/>
<evidence type="ECO:0000256" key="1">
    <source>
        <dbReference type="SAM" id="MobiDB-lite"/>
    </source>
</evidence>
<feature type="region of interest" description="Disordered" evidence="1">
    <location>
        <begin position="35"/>
        <end position="56"/>
    </location>
</feature>
<organism evidence="2">
    <name type="scientific">Desulfomonile tiedjei</name>
    <dbReference type="NCBI Taxonomy" id="2358"/>
    <lineage>
        <taxon>Bacteria</taxon>
        <taxon>Pseudomonadati</taxon>
        <taxon>Thermodesulfobacteriota</taxon>
        <taxon>Desulfomonilia</taxon>
        <taxon>Desulfomonilales</taxon>
        <taxon>Desulfomonilaceae</taxon>
        <taxon>Desulfomonile</taxon>
    </lineage>
</organism>
<comment type="caution">
    <text evidence="2">The sequence shown here is derived from an EMBL/GenBank/DDBJ whole genome shotgun (WGS) entry which is preliminary data.</text>
</comment>
<gene>
    <name evidence="2" type="ORF">ENV54_10610</name>
</gene>
<accession>A0A7C4ASP5</accession>
<sequence>MELIIGVGIWVLIFVVWYVRTYPEKLKGLRAKFSAPRKPPQMKSSREKRGPFRPNAQSKRYKALVETIEKTCAKERFSASDAAAMVEAVKQLMEIEPASGQIWEAYALDSLETAEIICDDCRIPVIKLVKKTGVRIQCRKCKKWLALKNSKVTILDPSRSDVEDWEK</sequence>
<name>A0A7C4ASP5_9BACT</name>
<evidence type="ECO:0000313" key="2">
    <source>
        <dbReference type="EMBL" id="HGH61738.1"/>
    </source>
</evidence>
<dbReference type="EMBL" id="DTGT01000343">
    <property type="protein sequence ID" value="HGH61738.1"/>
    <property type="molecule type" value="Genomic_DNA"/>
</dbReference>
<protein>
    <submittedName>
        <fullName evidence="2">Uncharacterized protein</fullName>
    </submittedName>
</protein>
<dbReference type="AlphaFoldDB" id="A0A7C4ASP5"/>
<reference evidence="2" key="1">
    <citation type="journal article" date="2020" name="mSystems">
        <title>Genome- and Community-Level Interaction Insights into Carbon Utilization and Element Cycling Functions of Hydrothermarchaeota in Hydrothermal Sediment.</title>
        <authorList>
            <person name="Zhou Z."/>
            <person name="Liu Y."/>
            <person name="Xu W."/>
            <person name="Pan J."/>
            <person name="Luo Z.H."/>
            <person name="Li M."/>
        </authorList>
    </citation>
    <scope>NUCLEOTIDE SEQUENCE [LARGE SCALE GENOMIC DNA]</scope>
    <source>
        <strain evidence="2">SpSt-769</strain>
    </source>
</reference>